<evidence type="ECO:0000256" key="3">
    <source>
        <dbReference type="ARBA" id="ARBA00022517"/>
    </source>
</evidence>
<dbReference type="Proteomes" id="UP000694843">
    <property type="component" value="Unplaced"/>
</dbReference>
<sequence length="396" mass="44215">MASEFDKDLVYEGCNFLRQRLVLSCLSGKKVKINNIRAKDECPGVCEHEMNLIRLFDQLCNGAKLEVSRSGTSFTFIPGILIGGSITHTCEPSRGIGYYLEPVMMLAPFCKRPIHLTLKGITNCNGDVSVDQLRYSLLPLLRKFLQTDEGVSLVMVKRGLPPCPSGVVEFTCPVRKELKPFVWTDQGQVKKVRGMCFTRRVAPVVGNRMIDVVKKYIHRYLTDVYFVLDNAKGPSPGFGISLNCITTTSTIFTGEAITCQDVETVSTNLEERSDRRLMSPEDVGELAVCQLLQEIKRGGVVDGCSQAAALLFMALTPRDVSKILIGPLTTQSMYMLRHIRDFLKVKFKMEPEPRDDELSDDDDEEERGNKRRKTGCEKLILTCVGSGFTNFSKGSI</sequence>
<dbReference type="InterPro" id="IPR013792">
    <property type="entry name" value="RNA3'P_cycl/enolpyr_Trfase_a/b"/>
</dbReference>
<dbReference type="SUPFAM" id="SSF55205">
    <property type="entry name" value="EPT/RTPC-like"/>
    <property type="match status" value="1"/>
</dbReference>
<organism evidence="8 9">
    <name type="scientific">Hyalella azteca</name>
    <name type="common">Amphipod</name>
    <dbReference type="NCBI Taxonomy" id="294128"/>
    <lineage>
        <taxon>Eukaryota</taxon>
        <taxon>Metazoa</taxon>
        <taxon>Ecdysozoa</taxon>
        <taxon>Arthropoda</taxon>
        <taxon>Crustacea</taxon>
        <taxon>Multicrustacea</taxon>
        <taxon>Malacostraca</taxon>
        <taxon>Eumalacostraca</taxon>
        <taxon>Peracarida</taxon>
        <taxon>Amphipoda</taxon>
        <taxon>Senticaudata</taxon>
        <taxon>Talitrida</taxon>
        <taxon>Talitroidea</taxon>
        <taxon>Hyalellidae</taxon>
        <taxon>Hyalella</taxon>
    </lineage>
</organism>
<protein>
    <submittedName>
        <fullName evidence="9">RNA 3'-terminal phosphate cyclase-like protein</fullName>
    </submittedName>
</protein>
<dbReference type="Pfam" id="PF01137">
    <property type="entry name" value="RTC"/>
    <property type="match status" value="1"/>
</dbReference>
<proteinExistence type="inferred from homology"/>
<evidence type="ECO:0000256" key="1">
    <source>
        <dbReference type="ARBA" id="ARBA00004604"/>
    </source>
</evidence>
<dbReference type="Pfam" id="PF05189">
    <property type="entry name" value="RTC_insert"/>
    <property type="match status" value="1"/>
</dbReference>
<dbReference type="OMA" id="YTDQNKG"/>
<evidence type="ECO:0000259" key="7">
    <source>
        <dbReference type="Pfam" id="PF05189"/>
    </source>
</evidence>
<keyword evidence="3" id="KW-0690">Ribosome biogenesis</keyword>
<comment type="similarity">
    <text evidence="2">Belongs to the RNA 3'-terminal cyclase family. Type 2 subfamily.</text>
</comment>
<dbReference type="InterPro" id="IPR036553">
    <property type="entry name" value="RPTC_insert"/>
</dbReference>
<dbReference type="PANTHER" id="PTHR11096:SF1">
    <property type="entry name" value="RNA 3'-TERMINAL PHOSPHATE CYCLASE-LIKE PROTEIN"/>
    <property type="match status" value="1"/>
</dbReference>
<dbReference type="InterPro" id="IPR013791">
    <property type="entry name" value="RNA3'-term_phos_cycl_insert"/>
</dbReference>
<dbReference type="Gene3D" id="3.65.10.20">
    <property type="entry name" value="RNA 3'-terminal phosphate cyclase domain"/>
    <property type="match status" value="1"/>
</dbReference>
<feature type="domain" description="RNA 3'-terminal phosphate cyclase" evidence="6">
    <location>
        <begin position="11"/>
        <end position="349"/>
    </location>
</feature>
<dbReference type="PANTHER" id="PTHR11096">
    <property type="entry name" value="RNA 3' TERMINAL PHOSPHATE CYCLASE"/>
    <property type="match status" value="1"/>
</dbReference>
<dbReference type="InterPro" id="IPR037136">
    <property type="entry name" value="RNA3'_phos_cyclase_dom_sf"/>
</dbReference>
<evidence type="ECO:0000313" key="8">
    <source>
        <dbReference type="Proteomes" id="UP000694843"/>
    </source>
</evidence>
<name>A0A8B7NGF2_HYAAZ</name>
<dbReference type="NCBIfam" id="TIGR03400">
    <property type="entry name" value="18S_RNA_Rcl1p"/>
    <property type="match status" value="1"/>
</dbReference>
<dbReference type="KEGG" id="hazt:108669806"/>
<dbReference type="InterPro" id="IPR023797">
    <property type="entry name" value="RNA3'_phos_cyclase_dom"/>
</dbReference>
<reference evidence="9" key="1">
    <citation type="submission" date="2025-08" db="UniProtKB">
        <authorList>
            <consortium name="RefSeq"/>
        </authorList>
    </citation>
    <scope>IDENTIFICATION</scope>
    <source>
        <tissue evidence="9">Whole organism</tissue>
    </source>
</reference>
<dbReference type="GO" id="GO:0005730">
    <property type="term" value="C:nucleolus"/>
    <property type="evidence" value="ECO:0007669"/>
    <property type="project" value="UniProtKB-SubCell"/>
</dbReference>
<feature type="compositionally biased region" description="Acidic residues" evidence="5">
    <location>
        <begin position="353"/>
        <end position="366"/>
    </location>
</feature>
<feature type="domain" description="RNA 3'-terminal phosphate cyclase insert" evidence="7">
    <location>
        <begin position="184"/>
        <end position="296"/>
    </location>
</feature>
<dbReference type="OrthoDB" id="1911237at2759"/>
<dbReference type="GO" id="GO:0000479">
    <property type="term" value="P:endonucleolytic cleavage of tricistronic rRNA transcript (SSU-rRNA, 5.8S rRNA, LSU-rRNA)"/>
    <property type="evidence" value="ECO:0007669"/>
    <property type="project" value="TreeGrafter"/>
</dbReference>
<evidence type="ECO:0000256" key="5">
    <source>
        <dbReference type="SAM" id="MobiDB-lite"/>
    </source>
</evidence>
<keyword evidence="8" id="KW-1185">Reference proteome</keyword>
<feature type="region of interest" description="Disordered" evidence="5">
    <location>
        <begin position="352"/>
        <end position="371"/>
    </location>
</feature>
<keyword evidence="4" id="KW-0539">Nucleus</keyword>
<dbReference type="AlphaFoldDB" id="A0A8B7NGF2"/>
<dbReference type="GeneID" id="108669806"/>
<gene>
    <name evidence="9" type="primary">LOC108669806</name>
</gene>
<dbReference type="InterPro" id="IPR000228">
    <property type="entry name" value="RNA3'_term_phos_cyc"/>
</dbReference>
<comment type="subcellular location">
    <subcellularLocation>
        <location evidence="1">Nucleus</location>
        <location evidence="1">Nucleolus</location>
    </subcellularLocation>
</comment>
<evidence type="ECO:0000256" key="2">
    <source>
        <dbReference type="ARBA" id="ARBA00007089"/>
    </source>
</evidence>
<dbReference type="GO" id="GO:0004521">
    <property type="term" value="F:RNA endonuclease activity"/>
    <property type="evidence" value="ECO:0007669"/>
    <property type="project" value="TreeGrafter"/>
</dbReference>
<evidence type="ECO:0000259" key="6">
    <source>
        <dbReference type="Pfam" id="PF01137"/>
    </source>
</evidence>
<evidence type="ECO:0000256" key="4">
    <source>
        <dbReference type="ARBA" id="ARBA00023242"/>
    </source>
</evidence>
<dbReference type="CTD" id="32338"/>
<dbReference type="RefSeq" id="XP_018012704.1">
    <property type="nucleotide sequence ID" value="XM_018157215.2"/>
</dbReference>
<accession>A0A8B7NGF2</accession>
<dbReference type="Gene3D" id="3.30.360.20">
    <property type="entry name" value="RNA 3'-terminal phosphate cyclase, insert domain"/>
    <property type="match status" value="1"/>
</dbReference>
<dbReference type="InterPro" id="IPR016443">
    <property type="entry name" value="RNA3'_term_phos_cyc_type_2"/>
</dbReference>
<evidence type="ECO:0000313" key="9">
    <source>
        <dbReference type="RefSeq" id="XP_018012704.1"/>
    </source>
</evidence>